<dbReference type="EC" id="4.2.1.20" evidence="3"/>
<feature type="non-terminal residue" evidence="9">
    <location>
        <position position="1"/>
    </location>
</feature>
<evidence type="ECO:0000256" key="3">
    <source>
        <dbReference type="ARBA" id="ARBA00012043"/>
    </source>
</evidence>
<dbReference type="Gene3D" id="3.20.20.70">
    <property type="entry name" value="Aldolase class I"/>
    <property type="match status" value="1"/>
</dbReference>
<keyword evidence="7" id="KW-0456">Lyase</keyword>
<dbReference type="PROSITE" id="PS00167">
    <property type="entry name" value="TRP_SYNTHASE_ALPHA"/>
    <property type="match status" value="1"/>
</dbReference>
<keyword evidence="6" id="KW-0057">Aromatic amino acid biosynthesis</keyword>
<accession>A0A381SCW8</accession>
<dbReference type="UniPathway" id="UPA00035">
    <property type="reaction ID" value="UER00044"/>
</dbReference>
<dbReference type="CDD" id="cd04724">
    <property type="entry name" value="Tryptophan_synthase_alpha"/>
    <property type="match status" value="1"/>
</dbReference>
<evidence type="ECO:0000256" key="4">
    <source>
        <dbReference type="ARBA" id="ARBA00022605"/>
    </source>
</evidence>
<dbReference type="PANTHER" id="PTHR43406">
    <property type="entry name" value="TRYPTOPHAN SYNTHASE, ALPHA CHAIN"/>
    <property type="match status" value="1"/>
</dbReference>
<dbReference type="HAMAP" id="MF_00131">
    <property type="entry name" value="Trp_synth_alpha"/>
    <property type="match status" value="1"/>
</dbReference>
<evidence type="ECO:0000256" key="5">
    <source>
        <dbReference type="ARBA" id="ARBA00022822"/>
    </source>
</evidence>
<evidence type="ECO:0000256" key="6">
    <source>
        <dbReference type="ARBA" id="ARBA00023141"/>
    </source>
</evidence>
<keyword evidence="5" id="KW-0822">Tryptophan biosynthesis</keyword>
<organism evidence="9">
    <name type="scientific">marine metagenome</name>
    <dbReference type="NCBI Taxonomy" id="408172"/>
    <lineage>
        <taxon>unclassified sequences</taxon>
        <taxon>metagenomes</taxon>
        <taxon>ecological metagenomes</taxon>
    </lineage>
</organism>
<dbReference type="AlphaFoldDB" id="A0A381SCW8"/>
<dbReference type="Pfam" id="PF00290">
    <property type="entry name" value="Trp_syntA"/>
    <property type="match status" value="1"/>
</dbReference>
<proteinExistence type="inferred from homology"/>
<dbReference type="NCBIfam" id="TIGR00262">
    <property type="entry name" value="trpA"/>
    <property type="match status" value="1"/>
</dbReference>
<dbReference type="InterPro" id="IPR011060">
    <property type="entry name" value="RibuloseP-bd_barrel"/>
</dbReference>
<dbReference type="GO" id="GO:0005829">
    <property type="term" value="C:cytosol"/>
    <property type="evidence" value="ECO:0007669"/>
    <property type="project" value="TreeGrafter"/>
</dbReference>
<evidence type="ECO:0000256" key="1">
    <source>
        <dbReference type="ARBA" id="ARBA00004733"/>
    </source>
</evidence>
<comment type="subunit">
    <text evidence="2">Tetramer of two alpha and two beta chains.</text>
</comment>
<dbReference type="EMBL" id="UINC01002953">
    <property type="protein sequence ID" value="SVA01930.1"/>
    <property type="molecule type" value="Genomic_DNA"/>
</dbReference>
<evidence type="ECO:0000313" key="9">
    <source>
        <dbReference type="EMBL" id="SVA01930.1"/>
    </source>
</evidence>
<evidence type="ECO:0000256" key="8">
    <source>
        <dbReference type="ARBA" id="ARBA00049047"/>
    </source>
</evidence>
<dbReference type="SUPFAM" id="SSF51366">
    <property type="entry name" value="Ribulose-phoshate binding barrel"/>
    <property type="match status" value="1"/>
</dbReference>
<protein>
    <recommendedName>
        <fullName evidence="3">tryptophan synthase</fullName>
        <ecNumber evidence="3">4.2.1.20</ecNumber>
    </recommendedName>
</protein>
<reference evidence="9" key="1">
    <citation type="submission" date="2018-05" db="EMBL/GenBank/DDBJ databases">
        <authorList>
            <person name="Lanie J.A."/>
            <person name="Ng W.-L."/>
            <person name="Kazmierczak K.M."/>
            <person name="Andrzejewski T.M."/>
            <person name="Davidsen T.M."/>
            <person name="Wayne K.J."/>
            <person name="Tettelin H."/>
            <person name="Glass J.I."/>
            <person name="Rusch D."/>
            <person name="Podicherti R."/>
            <person name="Tsui H.-C.T."/>
            <person name="Winkler M.E."/>
        </authorList>
    </citation>
    <scope>NUCLEOTIDE SEQUENCE</scope>
</reference>
<dbReference type="PANTHER" id="PTHR43406:SF1">
    <property type="entry name" value="TRYPTOPHAN SYNTHASE ALPHA CHAIN, CHLOROPLASTIC"/>
    <property type="match status" value="1"/>
</dbReference>
<comment type="catalytic activity">
    <reaction evidence="8">
        <text>(1S,2R)-1-C-(indol-3-yl)glycerol 3-phosphate + L-serine = D-glyceraldehyde 3-phosphate + L-tryptophan + H2O</text>
        <dbReference type="Rhea" id="RHEA:10532"/>
        <dbReference type="ChEBI" id="CHEBI:15377"/>
        <dbReference type="ChEBI" id="CHEBI:33384"/>
        <dbReference type="ChEBI" id="CHEBI:57912"/>
        <dbReference type="ChEBI" id="CHEBI:58866"/>
        <dbReference type="ChEBI" id="CHEBI:59776"/>
        <dbReference type="EC" id="4.2.1.20"/>
    </reaction>
</comment>
<sequence length="241" mass="24415">VAYVTGGLGDDWIETVRAVVAAGADVVEIGLPFSDPVMDGPTIQEANDRALATGATPVGILDGLRGADVEVPLAVMTYYNIAFRAGLERFAATLADCGIAGCILPDLPLEEAGPWILVAERAGVETILLAAPTAPDERLPAVCARSRGFVYAVGLLGVTGVRAELAASAVEIATRLKAVTDLPVLVGVGVGTPKQAVEVSAHCDGVVIGSAVVQRMLDGGGPEGVGALVAGFRAALDEAFS</sequence>
<comment type="pathway">
    <text evidence="1">Amino-acid biosynthesis; L-tryptophan biosynthesis; L-tryptophan from chorismate: step 5/5.</text>
</comment>
<evidence type="ECO:0000256" key="7">
    <source>
        <dbReference type="ARBA" id="ARBA00023239"/>
    </source>
</evidence>
<keyword evidence="4" id="KW-0028">Amino-acid biosynthesis</keyword>
<evidence type="ECO:0000256" key="2">
    <source>
        <dbReference type="ARBA" id="ARBA00011270"/>
    </source>
</evidence>
<name>A0A381SCW8_9ZZZZ</name>
<gene>
    <name evidence="9" type="ORF">METZ01_LOCUS54784</name>
</gene>
<dbReference type="InterPro" id="IPR002028">
    <property type="entry name" value="Trp_synthase_suA"/>
</dbReference>
<dbReference type="InterPro" id="IPR018204">
    <property type="entry name" value="Trp_synthase_alpha_AS"/>
</dbReference>
<dbReference type="GO" id="GO:0004834">
    <property type="term" value="F:tryptophan synthase activity"/>
    <property type="evidence" value="ECO:0007669"/>
    <property type="project" value="UniProtKB-EC"/>
</dbReference>
<dbReference type="InterPro" id="IPR013785">
    <property type="entry name" value="Aldolase_TIM"/>
</dbReference>